<dbReference type="EMBL" id="QNRO01000003">
    <property type="protein sequence ID" value="RBP32517.1"/>
    <property type="molecule type" value="Genomic_DNA"/>
</dbReference>
<sequence>MKRLLMSSLVVIALGFAGAAAADDYRGFGHPPGIQKQLDRGKALPPGHQKKFMKAHYRRNHYDRHHKHQDRRYRDRDHRHHHRHHSRYDRRDYRDKHRHYRDRHDRYRYRDGYRTNLRYDDHLPPEHRVALIIRDTHALIDDSRR</sequence>
<evidence type="ECO:0000313" key="3">
    <source>
        <dbReference type="EMBL" id="RBP32517.1"/>
    </source>
</evidence>
<evidence type="ECO:0000256" key="2">
    <source>
        <dbReference type="SAM" id="SignalP"/>
    </source>
</evidence>
<dbReference type="AlphaFoldDB" id="A0A366GWG6"/>
<dbReference type="OrthoDB" id="6370503at2"/>
<dbReference type="Gene3D" id="3.10.450.160">
    <property type="entry name" value="inner membrane protein cigr"/>
    <property type="match status" value="1"/>
</dbReference>
<dbReference type="Proteomes" id="UP000252995">
    <property type="component" value="Unassembled WGS sequence"/>
</dbReference>
<name>A0A366GWG6_9GAMM</name>
<evidence type="ECO:0000313" key="4">
    <source>
        <dbReference type="Proteomes" id="UP000252995"/>
    </source>
</evidence>
<dbReference type="RefSeq" id="WP_113861652.1">
    <property type="nucleotide sequence ID" value="NZ_QNRO01000003.1"/>
</dbReference>
<feature type="region of interest" description="Disordered" evidence="1">
    <location>
        <begin position="63"/>
        <end position="94"/>
    </location>
</feature>
<organism evidence="3 4">
    <name type="scientific">Marinobacter pelagius</name>
    <dbReference type="NCBI Taxonomy" id="379482"/>
    <lineage>
        <taxon>Bacteria</taxon>
        <taxon>Pseudomonadati</taxon>
        <taxon>Pseudomonadota</taxon>
        <taxon>Gammaproteobacteria</taxon>
        <taxon>Pseudomonadales</taxon>
        <taxon>Marinobacteraceae</taxon>
        <taxon>Marinobacter</taxon>
    </lineage>
</organism>
<accession>A0A366GWG6</accession>
<feature type="signal peptide" evidence="2">
    <location>
        <begin position="1"/>
        <end position="22"/>
    </location>
</feature>
<evidence type="ECO:0000256" key="1">
    <source>
        <dbReference type="SAM" id="MobiDB-lite"/>
    </source>
</evidence>
<keyword evidence="2" id="KW-0732">Signal</keyword>
<proteinExistence type="predicted"/>
<feature type="chain" id="PRO_5016850288" evidence="2">
    <location>
        <begin position="23"/>
        <end position="145"/>
    </location>
</feature>
<comment type="caution">
    <text evidence="3">The sequence shown here is derived from an EMBL/GenBank/DDBJ whole genome shotgun (WGS) entry which is preliminary data.</text>
</comment>
<feature type="compositionally biased region" description="Basic residues" evidence="1">
    <location>
        <begin position="63"/>
        <end position="88"/>
    </location>
</feature>
<reference evidence="3 4" key="1">
    <citation type="submission" date="2018-06" db="EMBL/GenBank/DDBJ databases">
        <title>Freshwater and sediment microbial communities from various areas in North America, analyzing microbe dynamics in response to fracking.</title>
        <authorList>
            <person name="Lamendella R."/>
        </authorList>
    </citation>
    <scope>NUCLEOTIDE SEQUENCE [LARGE SCALE GENOMIC DNA]</scope>
    <source>
        <strain evidence="3 4">114J</strain>
    </source>
</reference>
<protein>
    <submittedName>
        <fullName evidence="3">Uncharacterized protein</fullName>
    </submittedName>
</protein>
<gene>
    <name evidence="3" type="ORF">DET50_10377</name>
</gene>